<feature type="region of interest" description="Disordered" evidence="1">
    <location>
        <begin position="119"/>
        <end position="172"/>
    </location>
</feature>
<reference evidence="2" key="1">
    <citation type="submission" date="2020-07" db="EMBL/GenBank/DDBJ databases">
        <title>Multicomponent nature underlies the extraordinary mechanical properties of spider dragline silk.</title>
        <authorList>
            <person name="Kono N."/>
            <person name="Nakamura H."/>
            <person name="Mori M."/>
            <person name="Yoshida Y."/>
            <person name="Ohtoshi R."/>
            <person name="Malay A.D."/>
            <person name="Moran D.A.P."/>
            <person name="Tomita M."/>
            <person name="Numata K."/>
            <person name="Arakawa K."/>
        </authorList>
    </citation>
    <scope>NUCLEOTIDE SEQUENCE</scope>
</reference>
<dbReference type="EMBL" id="BMAO01010290">
    <property type="protein sequence ID" value="GFQ66190.1"/>
    <property type="molecule type" value="Genomic_DNA"/>
</dbReference>
<organism evidence="2 3">
    <name type="scientific">Trichonephila clavata</name>
    <name type="common">Joro spider</name>
    <name type="synonym">Nephila clavata</name>
    <dbReference type="NCBI Taxonomy" id="2740835"/>
    <lineage>
        <taxon>Eukaryota</taxon>
        <taxon>Metazoa</taxon>
        <taxon>Ecdysozoa</taxon>
        <taxon>Arthropoda</taxon>
        <taxon>Chelicerata</taxon>
        <taxon>Arachnida</taxon>
        <taxon>Araneae</taxon>
        <taxon>Araneomorphae</taxon>
        <taxon>Entelegynae</taxon>
        <taxon>Araneoidea</taxon>
        <taxon>Nephilidae</taxon>
        <taxon>Trichonephila</taxon>
    </lineage>
</organism>
<dbReference type="AlphaFoldDB" id="A0A8X6EYP4"/>
<feature type="compositionally biased region" description="Polar residues" evidence="1">
    <location>
        <begin position="124"/>
        <end position="160"/>
    </location>
</feature>
<evidence type="ECO:0000313" key="2">
    <source>
        <dbReference type="EMBL" id="GFQ66190.1"/>
    </source>
</evidence>
<gene>
    <name evidence="2" type="ORF">TNCT_202111</name>
</gene>
<evidence type="ECO:0000313" key="3">
    <source>
        <dbReference type="Proteomes" id="UP000887116"/>
    </source>
</evidence>
<evidence type="ECO:0000256" key="1">
    <source>
        <dbReference type="SAM" id="MobiDB-lite"/>
    </source>
</evidence>
<protein>
    <submittedName>
        <fullName evidence="2">Uncharacterized protein</fullName>
    </submittedName>
</protein>
<proteinExistence type="predicted"/>
<dbReference type="Proteomes" id="UP000887116">
    <property type="component" value="Unassembled WGS sequence"/>
</dbReference>
<feature type="region of interest" description="Disordered" evidence="1">
    <location>
        <begin position="1"/>
        <end position="30"/>
    </location>
</feature>
<name>A0A8X6EYP4_TRICU</name>
<accession>A0A8X6EYP4</accession>
<feature type="compositionally biased region" description="Polar residues" evidence="1">
    <location>
        <begin position="17"/>
        <end position="30"/>
    </location>
</feature>
<sequence>MASITDDANVIDLSLPPSDNSSRPDTPSYSNCRRLQEISMEIKKYTTLANGTESIIKTMHLDGFTSENDSSLQELNCRLAHYKSYLDTARVNSLSHNRQSQVTLSTSHIRIENRGVFRQDHASTTDPHFNQSGSSNVSTNQEDSPLQQVPPTLRQHSLSCYGTEERVPKERH</sequence>
<keyword evidence="3" id="KW-1185">Reference proteome</keyword>
<comment type="caution">
    <text evidence="2">The sequence shown here is derived from an EMBL/GenBank/DDBJ whole genome shotgun (WGS) entry which is preliminary data.</text>
</comment>
<feature type="compositionally biased region" description="Basic and acidic residues" evidence="1">
    <location>
        <begin position="163"/>
        <end position="172"/>
    </location>
</feature>